<dbReference type="AlphaFoldDB" id="A0A072MXE7"/>
<dbReference type="STRING" id="1137280.D777_03127"/>
<accession>A0A072MXE7</accession>
<dbReference type="Proteomes" id="UP000035057">
    <property type="component" value="Unassembled WGS sequence"/>
</dbReference>
<proteinExistence type="predicted"/>
<dbReference type="Gene3D" id="1.25.40.10">
    <property type="entry name" value="Tetratricopeptide repeat domain"/>
    <property type="match status" value="1"/>
</dbReference>
<dbReference type="RefSeq" id="WP_036133722.1">
    <property type="nucleotide sequence ID" value="NZ_ANIE01000009.1"/>
</dbReference>
<comment type="caution">
    <text evidence="1">The sequence shown here is derived from an EMBL/GenBank/DDBJ whole genome shotgun (WGS) entry which is preliminary data.</text>
</comment>
<evidence type="ECO:0000313" key="2">
    <source>
        <dbReference type="Proteomes" id="UP000035057"/>
    </source>
</evidence>
<protein>
    <submittedName>
        <fullName evidence="1">Uncharacterized protein</fullName>
    </submittedName>
</protein>
<organism evidence="1 2">
    <name type="scientific">Marinobacter nitratireducens</name>
    <dbReference type="NCBI Taxonomy" id="1137280"/>
    <lineage>
        <taxon>Bacteria</taxon>
        <taxon>Pseudomonadati</taxon>
        <taxon>Pseudomonadota</taxon>
        <taxon>Gammaproteobacteria</taxon>
        <taxon>Pseudomonadales</taxon>
        <taxon>Marinobacteraceae</taxon>
        <taxon>Marinobacter</taxon>
    </lineage>
</organism>
<dbReference type="OrthoDB" id="9777400at2"/>
<name>A0A072MXE7_9GAMM</name>
<dbReference type="PATRIC" id="fig|1137280.3.peg.2943"/>
<reference evidence="1 2" key="1">
    <citation type="submission" date="2012-12" db="EMBL/GenBank/DDBJ databases">
        <title>Genome assembly of Marinobacter sp. AK21.</title>
        <authorList>
            <person name="Khatri I."/>
            <person name="Kumar R."/>
            <person name="Vaidya B."/>
            <person name="Subramanian S."/>
            <person name="Pinnaka A."/>
        </authorList>
    </citation>
    <scope>NUCLEOTIDE SEQUENCE [LARGE SCALE GENOMIC DNA]</scope>
    <source>
        <strain evidence="1 2">AK21</strain>
    </source>
</reference>
<sequence>MIGLWAWLLVTNVAEAAPSPIKTDFRADDVLTTLPLNLPDATSLSQTEIPTAALADRIQSLIENARATGDPRFLGYADRLFDTVPDKNLGDRLLVLRATLAQSLHRFDAARADLNTVLARSNDRNQRIQAALTLANLELVQGQYSESREQCQQLMRLYPGVIAESCLALVDARTGNADDAYRRLSALTARGNLNAIEQSWAQGTLGDIAAQLGMASATEHWQEVLKINPDDLYIRAQLADWRLEQNDHAAVLTLTEGYEQVDALAVLRAIAMKHSDQEGFETLAATLKERFDEAQWRGTLLHKRAFARFQLDVVQRPDVALDYAVENWVSQREPLDTRLLLRAARANGADSETRRISEWLSRNAQHDARYPENH</sequence>
<keyword evidence="2" id="KW-1185">Reference proteome</keyword>
<evidence type="ECO:0000313" key="1">
    <source>
        <dbReference type="EMBL" id="KEF29951.1"/>
    </source>
</evidence>
<dbReference type="SUPFAM" id="SSF48452">
    <property type="entry name" value="TPR-like"/>
    <property type="match status" value="1"/>
</dbReference>
<dbReference type="EMBL" id="ANIE01000009">
    <property type="protein sequence ID" value="KEF29951.1"/>
    <property type="molecule type" value="Genomic_DNA"/>
</dbReference>
<gene>
    <name evidence="1" type="ORF">D777_03127</name>
</gene>
<dbReference type="InterPro" id="IPR011990">
    <property type="entry name" value="TPR-like_helical_dom_sf"/>
</dbReference>